<evidence type="ECO:0000256" key="6">
    <source>
        <dbReference type="ARBA" id="ARBA00022692"/>
    </source>
</evidence>
<keyword evidence="10" id="KW-0653">Protein transport</keyword>
<dbReference type="NCBIfam" id="TIGR02801">
    <property type="entry name" value="tolR"/>
    <property type="match status" value="1"/>
</dbReference>
<feature type="transmembrane region" description="Helical" evidence="11">
    <location>
        <begin position="20"/>
        <end position="41"/>
    </location>
</feature>
<dbReference type="GO" id="GO:0015031">
    <property type="term" value="P:protein transport"/>
    <property type="evidence" value="ECO:0007669"/>
    <property type="project" value="UniProtKB-KW"/>
</dbReference>
<dbReference type="Proteomes" id="UP000093080">
    <property type="component" value="Unassembled WGS sequence"/>
</dbReference>
<proteinExistence type="inferred from homology"/>
<comment type="similarity">
    <text evidence="2 10">Belongs to the ExbD/TolR family.</text>
</comment>
<evidence type="ECO:0000256" key="1">
    <source>
        <dbReference type="ARBA" id="ARBA00004162"/>
    </source>
</evidence>
<dbReference type="PANTHER" id="PTHR30558:SF7">
    <property type="entry name" value="TOL-PAL SYSTEM PROTEIN TOLR"/>
    <property type="match status" value="1"/>
</dbReference>
<organism evidence="12 13">
    <name type="scientific">Dissulfuribacter thermophilus</name>
    <dbReference type="NCBI Taxonomy" id="1156395"/>
    <lineage>
        <taxon>Bacteria</taxon>
        <taxon>Pseudomonadati</taxon>
        <taxon>Thermodesulfobacteriota</taxon>
        <taxon>Dissulfuribacteria</taxon>
        <taxon>Dissulfuribacterales</taxon>
        <taxon>Dissulfuribacteraceae</taxon>
        <taxon>Dissulfuribacter</taxon>
    </lineage>
</organism>
<protein>
    <submittedName>
        <fullName evidence="12">Biopolymer transport protein ExbD/TolR</fullName>
    </submittedName>
</protein>
<keyword evidence="13" id="KW-1185">Reference proteome</keyword>
<keyword evidence="6 10" id="KW-0812">Transmembrane</keyword>
<evidence type="ECO:0000256" key="8">
    <source>
        <dbReference type="ARBA" id="ARBA00023136"/>
    </source>
</evidence>
<keyword evidence="10" id="KW-0813">Transport</keyword>
<dbReference type="EMBL" id="MAGO01000012">
    <property type="protein sequence ID" value="OCC14411.1"/>
    <property type="molecule type" value="Genomic_DNA"/>
</dbReference>
<dbReference type="Pfam" id="PF02472">
    <property type="entry name" value="ExbD"/>
    <property type="match status" value="1"/>
</dbReference>
<keyword evidence="7 11" id="KW-1133">Transmembrane helix</keyword>
<evidence type="ECO:0000256" key="10">
    <source>
        <dbReference type="RuleBase" id="RU003879"/>
    </source>
</evidence>
<evidence type="ECO:0000256" key="7">
    <source>
        <dbReference type="ARBA" id="ARBA00022989"/>
    </source>
</evidence>
<dbReference type="GO" id="GO:0022857">
    <property type="term" value="F:transmembrane transporter activity"/>
    <property type="evidence" value="ECO:0007669"/>
    <property type="project" value="InterPro"/>
</dbReference>
<dbReference type="OrthoDB" id="9798629at2"/>
<dbReference type="AlphaFoldDB" id="A0A1B9F3R8"/>
<dbReference type="InterPro" id="IPR003400">
    <property type="entry name" value="ExbD"/>
</dbReference>
<sequence length="143" mass="15886">MTHGHGARNSRRRYAAEINVTPLVDVVLVLLIIFMITAPMMTRGIKVDLPETTAKALPQKERPQTVTVDKNGRLYLNSISLDKRALKAKLRLMKKKDPKLKVLLKADKEVPYGLVAGIMADLKEAGIEEIGLVTRPSKRKGGF</sequence>
<evidence type="ECO:0000256" key="11">
    <source>
        <dbReference type="SAM" id="Phobius"/>
    </source>
</evidence>
<dbReference type="PANTHER" id="PTHR30558">
    <property type="entry name" value="EXBD MEMBRANE COMPONENT OF PMF-DRIVEN MACROMOLECULE IMPORT SYSTEM"/>
    <property type="match status" value="1"/>
</dbReference>
<evidence type="ECO:0000256" key="4">
    <source>
        <dbReference type="ARBA" id="ARBA00022519"/>
    </source>
</evidence>
<keyword evidence="5" id="KW-0132">Cell division</keyword>
<keyword evidence="9" id="KW-0131">Cell cycle</keyword>
<evidence type="ECO:0000256" key="5">
    <source>
        <dbReference type="ARBA" id="ARBA00022618"/>
    </source>
</evidence>
<evidence type="ECO:0000256" key="2">
    <source>
        <dbReference type="ARBA" id="ARBA00005811"/>
    </source>
</evidence>
<evidence type="ECO:0000256" key="9">
    <source>
        <dbReference type="ARBA" id="ARBA00023306"/>
    </source>
</evidence>
<reference evidence="12 13" key="1">
    <citation type="submission" date="2016-06" db="EMBL/GenBank/DDBJ databases">
        <title>Respiratory ammonification of nitrate coupled to the oxidation of elemental sulfur in deep-sea autotrophic thermophilic bacteria.</title>
        <authorList>
            <person name="Slobodkina G.B."/>
            <person name="Mardanov A.V."/>
            <person name="Ravin N.V."/>
            <person name="Frolova A.A."/>
            <person name="Viryasiv M.B."/>
            <person name="Chernyh N.A."/>
            <person name="Bonch-Osmolovskaya E.A."/>
            <person name="Slobodkin A.I."/>
        </authorList>
    </citation>
    <scope>NUCLEOTIDE SEQUENCE [LARGE SCALE GENOMIC DNA]</scope>
    <source>
        <strain evidence="12 13">S69</strain>
    </source>
</reference>
<evidence type="ECO:0000313" key="13">
    <source>
        <dbReference type="Proteomes" id="UP000093080"/>
    </source>
</evidence>
<keyword evidence="8 11" id="KW-0472">Membrane</keyword>
<name>A0A1B9F3R8_9BACT</name>
<dbReference type="GO" id="GO:0005886">
    <property type="term" value="C:plasma membrane"/>
    <property type="evidence" value="ECO:0007669"/>
    <property type="project" value="UniProtKB-SubCell"/>
</dbReference>
<evidence type="ECO:0000313" key="12">
    <source>
        <dbReference type="EMBL" id="OCC14411.1"/>
    </source>
</evidence>
<dbReference type="STRING" id="1156395.DBT_2140"/>
<keyword evidence="3" id="KW-1003">Cell membrane</keyword>
<accession>A0A1B9F3R8</accession>
<comment type="subcellular location">
    <subcellularLocation>
        <location evidence="1">Cell membrane</location>
        <topology evidence="1">Single-pass membrane protein</topology>
    </subcellularLocation>
    <subcellularLocation>
        <location evidence="10">Cell membrane</location>
        <topology evidence="10">Single-pass type II membrane protein</topology>
    </subcellularLocation>
</comment>
<gene>
    <name evidence="12" type="ORF">DBT_2140</name>
</gene>
<dbReference type="GO" id="GO:0051301">
    <property type="term" value="P:cell division"/>
    <property type="evidence" value="ECO:0007669"/>
    <property type="project" value="UniProtKB-KW"/>
</dbReference>
<comment type="caution">
    <text evidence="12">The sequence shown here is derived from an EMBL/GenBank/DDBJ whole genome shotgun (WGS) entry which is preliminary data.</text>
</comment>
<evidence type="ECO:0000256" key="3">
    <source>
        <dbReference type="ARBA" id="ARBA00022475"/>
    </source>
</evidence>
<dbReference type="Gene3D" id="3.30.420.270">
    <property type="match status" value="1"/>
</dbReference>
<keyword evidence="4" id="KW-0997">Cell inner membrane</keyword>
<dbReference type="InterPro" id="IPR014168">
    <property type="entry name" value="Tol-Pal_TolR"/>
</dbReference>